<protein>
    <submittedName>
        <fullName evidence="2">Uncharacterized protein</fullName>
    </submittedName>
</protein>
<evidence type="ECO:0000313" key="3">
    <source>
        <dbReference type="Proteomes" id="UP000887116"/>
    </source>
</evidence>
<evidence type="ECO:0000313" key="2">
    <source>
        <dbReference type="EMBL" id="GFR05781.1"/>
    </source>
</evidence>
<comment type="caution">
    <text evidence="2">The sequence shown here is derived from an EMBL/GenBank/DDBJ whole genome shotgun (WGS) entry which is preliminary data.</text>
</comment>
<name>A0A8X6JGP5_TRICU</name>
<dbReference type="EMBL" id="BMAO01006056">
    <property type="protein sequence ID" value="GFR05781.1"/>
    <property type="molecule type" value="Genomic_DNA"/>
</dbReference>
<feature type="compositionally biased region" description="Polar residues" evidence="1">
    <location>
        <begin position="59"/>
        <end position="70"/>
    </location>
</feature>
<sequence>MFLIQAGIIGIIVSRKKKHLGQETLSQNIAESGYSTVGISSSNKKNKSIKDYGPGISSDGASSSYQVTHL</sequence>
<organism evidence="2 3">
    <name type="scientific">Trichonephila clavata</name>
    <name type="common">Joro spider</name>
    <name type="synonym">Nephila clavata</name>
    <dbReference type="NCBI Taxonomy" id="2740835"/>
    <lineage>
        <taxon>Eukaryota</taxon>
        <taxon>Metazoa</taxon>
        <taxon>Ecdysozoa</taxon>
        <taxon>Arthropoda</taxon>
        <taxon>Chelicerata</taxon>
        <taxon>Arachnida</taxon>
        <taxon>Araneae</taxon>
        <taxon>Araneomorphae</taxon>
        <taxon>Entelegynae</taxon>
        <taxon>Araneoidea</taxon>
        <taxon>Nephilidae</taxon>
        <taxon>Trichonephila</taxon>
    </lineage>
</organism>
<dbReference type="Proteomes" id="UP000887116">
    <property type="component" value="Unassembled WGS sequence"/>
</dbReference>
<gene>
    <name evidence="2" type="ORF">TNCT_444481</name>
</gene>
<evidence type="ECO:0000256" key="1">
    <source>
        <dbReference type="SAM" id="MobiDB-lite"/>
    </source>
</evidence>
<feature type="region of interest" description="Disordered" evidence="1">
    <location>
        <begin position="36"/>
        <end position="70"/>
    </location>
</feature>
<proteinExistence type="predicted"/>
<dbReference type="AlphaFoldDB" id="A0A8X6JGP5"/>
<accession>A0A8X6JGP5</accession>
<keyword evidence="3" id="KW-1185">Reference proteome</keyword>
<reference evidence="2" key="1">
    <citation type="submission" date="2020-07" db="EMBL/GenBank/DDBJ databases">
        <title>Multicomponent nature underlies the extraordinary mechanical properties of spider dragline silk.</title>
        <authorList>
            <person name="Kono N."/>
            <person name="Nakamura H."/>
            <person name="Mori M."/>
            <person name="Yoshida Y."/>
            <person name="Ohtoshi R."/>
            <person name="Malay A.D."/>
            <person name="Moran D.A.P."/>
            <person name="Tomita M."/>
            <person name="Numata K."/>
            <person name="Arakawa K."/>
        </authorList>
    </citation>
    <scope>NUCLEOTIDE SEQUENCE</scope>
</reference>